<keyword evidence="2" id="KW-1003">Cell membrane</keyword>
<dbReference type="Gene3D" id="3.40.50.300">
    <property type="entry name" value="P-loop containing nucleotide triphosphate hydrolases"/>
    <property type="match status" value="1"/>
</dbReference>
<keyword evidence="6 12" id="KW-0067">ATP-binding</keyword>
<reference evidence="13" key="1">
    <citation type="journal article" date="2019" name="Int. J. Syst. Evol. Microbiol.">
        <title>The Global Catalogue of Microorganisms (GCM) 10K type strain sequencing project: providing services to taxonomists for standard genome sequencing and annotation.</title>
        <authorList>
            <consortium name="The Broad Institute Genomics Platform"/>
            <consortium name="The Broad Institute Genome Sequencing Center for Infectious Disease"/>
            <person name="Wu L."/>
            <person name="Ma J."/>
        </authorList>
    </citation>
    <scope>NUCLEOTIDE SEQUENCE [LARGE SCALE GENOMIC DNA]</scope>
    <source>
        <strain evidence="13">KCTC 42953</strain>
    </source>
</reference>
<feature type="domain" description="ABC transporter" evidence="10">
    <location>
        <begin position="2"/>
        <end position="234"/>
    </location>
</feature>
<dbReference type="RefSeq" id="WP_077410729.1">
    <property type="nucleotide sequence ID" value="NZ_JBHRTS010000005.1"/>
</dbReference>
<evidence type="ECO:0000256" key="8">
    <source>
        <dbReference type="ARBA" id="ARBA00023136"/>
    </source>
</evidence>
<dbReference type="Pfam" id="PF00005">
    <property type="entry name" value="ABC_tran"/>
    <property type="match status" value="1"/>
</dbReference>
<dbReference type="EMBL" id="JBHRTS010000005">
    <property type="protein sequence ID" value="MFC3194675.1"/>
    <property type="molecule type" value="Genomic_DNA"/>
</dbReference>
<feature type="domain" description="Mop" evidence="11">
    <location>
        <begin position="293"/>
        <end position="359"/>
    </location>
</feature>
<accession>A0ABV7J954</accession>
<comment type="caution">
    <text evidence="12">The sequence shown here is derived from an EMBL/GenBank/DDBJ whole genome shotgun (WGS) entry which is preliminary data.</text>
</comment>
<dbReference type="Pfam" id="PF03459">
    <property type="entry name" value="TOBE"/>
    <property type="match status" value="1"/>
</dbReference>
<evidence type="ECO:0000256" key="6">
    <source>
        <dbReference type="ARBA" id="ARBA00022840"/>
    </source>
</evidence>
<dbReference type="InterPro" id="IPR050334">
    <property type="entry name" value="Molybdenum_import_ModC"/>
</dbReference>
<dbReference type="PROSITE" id="PS00211">
    <property type="entry name" value="ABC_TRANSPORTER_1"/>
    <property type="match status" value="1"/>
</dbReference>
<dbReference type="NCBIfam" id="TIGR02142">
    <property type="entry name" value="modC_ABC"/>
    <property type="match status" value="1"/>
</dbReference>
<dbReference type="InterPro" id="IPR003593">
    <property type="entry name" value="AAA+_ATPase"/>
</dbReference>
<dbReference type="PANTHER" id="PTHR43514:SF10">
    <property type="entry name" value="MOLYBDENUM IMPORT ATP-BINDING PROTEIN MODC 2"/>
    <property type="match status" value="1"/>
</dbReference>
<dbReference type="InterPro" id="IPR005116">
    <property type="entry name" value="Transp-assoc_OB_typ1"/>
</dbReference>
<evidence type="ECO:0000256" key="1">
    <source>
        <dbReference type="ARBA" id="ARBA00022448"/>
    </source>
</evidence>
<protein>
    <submittedName>
        <fullName evidence="12">Molybdenum ABC transporter ATP-binding protein</fullName>
    </submittedName>
</protein>
<evidence type="ECO:0000256" key="7">
    <source>
        <dbReference type="ARBA" id="ARBA00022967"/>
    </source>
</evidence>
<dbReference type="Proteomes" id="UP001595533">
    <property type="component" value="Unassembled WGS sequence"/>
</dbReference>
<keyword evidence="1" id="KW-0813">Transport</keyword>
<evidence type="ECO:0000256" key="2">
    <source>
        <dbReference type="ARBA" id="ARBA00022475"/>
    </source>
</evidence>
<evidence type="ECO:0000256" key="9">
    <source>
        <dbReference type="PROSITE-ProRule" id="PRU01213"/>
    </source>
</evidence>
<dbReference type="InterPro" id="IPR003439">
    <property type="entry name" value="ABC_transporter-like_ATP-bd"/>
</dbReference>
<evidence type="ECO:0000256" key="4">
    <source>
        <dbReference type="ARBA" id="ARBA00022519"/>
    </source>
</evidence>
<keyword evidence="8" id="KW-0472">Membrane</keyword>
<dbReference type="InterPro" id="IPR017871">
    <property type="entry name" value="ABC_transporter-like_CS"/>
</dbReference>
<evidence type="ECO:0000313" key="12">
    <source>
        <dbReference type="EMBL" id="MFC3194675.1"/>
    </source>
</evidence>
<keyword evidence="7" id="KW-1278">Translocase</keyword>
<proteinExistence type="predicted"/>
<evidence type="ECO:0000256" key="5">
    <source>
        <dbReference type="ARBA" id="ARBA00022741"/>
    </source>
</evidence>
<dbReference type="SUPFAM" id="SSF52540">
    <property type="entry name" value="P-loop containing nucleoside triphosphate hydrolases"/>
    <property type="match status" value="1"/>
</dbReference>
<dbReference type="InterPro" id="IPR008995">
    <property type="entry name" value="Mo/tungstate-bd_C_term_dom"/>
</dbReference>
<dbReference type="InterPro" id="IPR027417">
    <property type="entry name" value="P-loop_NTPase"/>
</dbReference>
<gene>
    <name evidence="12" type="primary">modC</name>
    <name evidence="12" type="ORF">ACFODZ_10540</name>
</gene>
<dbReference type="SMART" id="SM00382">
    <property type="entry name" value="AAA"/>
    <property type="match status" value="1"/>
</dbReference>
<dbReference type="PROSITE" id="PS50893">
    <property type="entry name" value="ABC_TRANSPORTER_2"/>
    <property type="match status" value="1"/>
</dbReference>
<organism evidence="12 13">
    <name type="scientific">Marinicella sediminis</name>
    <dbReference type="NCBI Taxonomy" id="1792834"/>
    <lineage>
        <taxon>Bacteria</taxon>
        <taxon>Pseudomonadati</taxon>
        <taxon>Pseudomonadota</taxon>
        <taxon>Gammaproteobacteria</taxon>
        <taxon>Lysobacterales</taxon>
        <taxon>Marinicellaceae</taxon>
        <taxon>Marinicella</taxon>
    </lineage>
</organism>
<keyword evidence="5" id="KW-0547">Nucleotide-binding</keyword>
<keyword evidence="3 9" id="KW-0500">Molybdenum</keyword>
<keyword evidence="4" id="KW-0997">Cell inner membrane</keyword>
<evidence type="ECO:0000256" key="3">
    <source>
        <dbReference type="ARBA" id="ARBA00022505"/>
    </source>
</evidence>
<dbReference type="GO" id="GO:0005524">
    <property type="term" value="F:ATP binding"/>
    <property type="evidence" value="ECO:0007669"/>
    <property type="project" value="UniProtKB-KW"/>
</dbReference>
<dbReference type="PROSITE" id="PS51866">
    <property type="entry name" value="MOP"/>
    <property type="match status" value="1"/>
</dbReference>
<evidence type="ECO:0000259" key="11">
    <source>
        <dbReference type="PROSITE" id="PS51866"/>
    </source>
</evidence>
<dbReference type="InterPro" id="IPR011868">
    <property type="entry name" value="ModC_ABC_ATP-bd"/>
</dbReference>
<dbReference type="PANTHER" id="PTHR43514">
    <property type="entry name" value="ABC TRANSPORTER I FAMILY MEMBER 10"/>
    <property type="match status" value="1"/>
</dbReference>
<evidence type="ECO:0000259" key="10">
    <source>
        <dbReference type="PROSITE" id="PS50893"/>
    </source>
</evidence>
<evidence type="ECO:0000313" key="13">
    <source>
        <dbReference type="Proteomes" id="UP001595533"/>
    </source>
</evidence>
<dbReference type="Gene3D" id="2.40.50.100">
    <property type="match status" value="1"/>
</dbReference>
<keyword evidence="13" id="KW-1185">Reference proteome</keyword>
<sequence>MTDPGNCQVRIDHGGFHLAVDLSLPVDRVLGVWGPSGCGKTSLLRTLAGLDKHPGSVVIIGDQVCQSQRVFLPAEQRALAYVFQDQQLFPHLTVRKNLEYAWQRRLVDRYIVSVDEAIAVFDLAGLLNRYPRHLSGGEQQRVALARGLLRQPGLMLLDEPMASLDHQNKARLLPYLRLINQRYRLPMLYVSHQLDELMAVVDDLLVIREGRPAFNGELNAAMIDQAAGLSTLPQAGTVLAGAVVGQDLEHGLVQIKSRGGLSLWVKGEQAIGTAIRMIIAANEVSLSLKPPEQSSVLNVIQATVVEVIPTGSFDYLIAVCSAQDQLVARISGRSLANLNVRAGQSVFAQFKTQAIDPFE</sequence>
<dbReference type="InterPro" id="IPR004606">
    <property type="entry name" value="Mop_domain"/>
</dbReference>
<name>A0ABV7J954_9GAMM</name>
<dbReference type="SUPFAM" id="SSF50331">
    <property type="entry name" value="MOP-like"/>
    <property type="match status" value="1"/>
</dbReference>